<proteinExistence type="predicted"/>
<feature type="region of interest" description="Disordered" evidence="1">
    <location>
        <begin position="26"/>
        <end position="77"/>
    </location>
</feature>
<gene>
    <name evidence="2" type="ORF">JX265_005893</name>
</gene>
<dbReference type="AlphaFoldDB" id="A0A9Q0APZ3"/>
<feature type="region of interest" description="Disordered" evidence="1">
    <location>
        <begin position="274"/>
        <end position="296"/>
    </location>
</feature>
<sequence length="296" mass="33740">MSFNDIIPHSANADLLVELQTDLLRQPKEQSRNSVSVTNAPPLNPSTKISVPNGPTPYTPPIHPTEDARSTTNNPTHGAEATLVHDVETPPQNLWRGNLVAHPSLWAVWDSIRPLDISTTTTINPGYQACSIRYQPIAPHDWLATSYLMRPWYGIEHPANLDREVASQKAELTYEILRFHLPKLRAMGNVGEAKTSAFCAWAAGRAVRPDHVPRRWLQVEIRRILDREWQSRWFCQITGKALVFVNDLTGYRPKNQAREFTSWMKGRRMQIQQVRDEEQARKRQEAQASQQASVED</sequence>
<name>A0A9Q0APZ3_9PEZI</name>
<keyword evidence="3" id="KW-1185">Reference proteome</keyword>
<protein>
    <submittedName>
        <fullName evidence="2">Uncharacterized protein</fullName>
    </submittedName>
</protein>
<reference evidence="2" key="1">
    <citation type="submission" date="2021-03" db="EMBL/GenBank/DDBJ databases">
        <title>Revisited historic fungal species revealed as producer of novel bioactive compounds through whole genome sequencing and comparative genomics.</title>
        <authorList>
            <person name="Vignolle G.A."/>
            <person name="Hochenegger N."/>
            <person name="Mach R.L."/>
            <person name="Mach-Aigner A.R."/>
            <person name="Javad Rahimi M."/>
            <person name="Salim K.A."/>
            <person name="Chan C.M."/>
            <person name="Lim L.B.L."/>
            <person name="Cai F."/>
            <person name="Druzhinina I.S."/>
            <person name="U'Ren J.M."/>
            <person name="Derntl C."/>
        </authorList>
    </citation>
    <scope>NUCLEOTIDE SEQUENCE</scope>
    <source>
        <strain evidence="2">TUCIM 5799</strain>
    </source>
</reference>
<accession>A0A9Q0APZ3</accession>
<comment type="caution">
    <text evidence="2">The sequence shown here is derived from an EMBL/GenBank/DDBJ whole genome shotgun (WGS) entry which is preliminary data.</text>
</comment>
<evidence type="ECO:0000313" key="3">
    <source>
        <dbReference type="Proteomes" id="UP000829685"/>
    </source>
</evidence>
<organism evidence="2 3">
    <name type="scientific">Neoarthrinium moseri</name>
    <dbReference type="NCBI Taxonomy" id="1658444"/>
    <lineage>
        <taxon>Eukaryota</taxon>
        <taxon>Fungi</taxon>
        <taxon>Dikarya</taxon>
        <taxon>Ascomycota</taxon>
        <taxon>Pezizomycotina</taxon>
        <taxon>Sordariomycetes</taxon>
        <taxon>Xylariomycetidae</taxon>
        <taxon>Amphisphaeriales</taxon>
        <taxon>Apiosporaceae</taxon>
        <taxon>Neoarthrinium</taxon>
    </lineage>
</organism>
<feature type="compositionally biased region" description="Pro residues" evidence="1">
    <location>
        <begin position="54"/>
        <end position="63"/>
    </location>
</feature>
<feature type="compositionally biased region" description="Low complexity" evidence="1">
    <location>
        <begin position="286"/>
        <end position="296"/>
    </location>
</feature>
<dbReference type="Proteomes" id="UP000829685">
    <property type="component" value="Unassembled WGS sequence"/>
</dbReference>
<evidence type="ECO:0000313" key="2">
    <source>
        <dbReference type="EMBL" id="KAI1871907.1"/>
    </source>
</evidence>
<dbReference type="EMBL" id="JAFIMR010000012">
    <property type="protein sequence ID" value="KAI1871907.1"/>
    <property type="molecule type" value="Genomic_DNA"/>
</dbReference>
<feature type="compositionally biased region" description="Basic and acidic residues" evidence="1">
    <location>
        <begin position="274"/>
        <end position="285"/>
    </location>
</feature>
<feature type="compositionally biased region" description="Polar residues" evidence="1">
    <location>
        <begin position="32"/>
        <end position="50"/>
    </location>
</feature>
<evidence type="ECO:0000256" key="1">
    <source>
        <dbReference type="SAM" id="MobiDB-lite"/>
    </source>
</evidence>